<name>A0A8U0A4E1_9EURY</name>
<keyword evidence="3" id="KW-1185">Reference proteome</keyword>
<dbReference type="AlphaFoldDB" id="A0A8U0A4E1"/>
<gene>
    <name evidence="2" type="ORF">MW046_04330</name>
</gene>
<proteinExistence type="predicted"/>
<evidence type="ECO:0000313" key="3">
    <source>
        <dbReference type="Proteomes" id="UP000831768"/>
    </source>
</evidence>
<sequence length="201" mass="21888">MNVQRLTALALIAVVLLAGCSSIGSLMGSDSETPSPTPTTTEATTTATTSPEPTQVVKTAPGASTPGQPETWTKPETPRDPENKHEDRISGAEFINKENASDGSGYTDFDVRVNANTSMENVDPTPDVDGEPYFTVEINDKLVTRQDAYFREDGTFTLNVHPDALDQFDAGTLSVRVTLYDVDHEFDDRYDEWTGTIEYSG</sequence>
<dbReference type="Proteomes" id="UP000831768">
    <property type="component" value="Chromosome"/>
</dbReference>
<accession>A0A8U0A4E1</accession>
<dbReference type="EMBL" id="CP096019">
    <property type="protein sequence ID" value="UPM43679.1"/>
    <property type="molecule type" value="Genomic_DNA"/>
</dbReference>
<evidence type="ECO:0000256" key="1">
    <source>
        <dbReference type="SAM" id="MobiDB-lite"/>
    </source>
</evidence>
<feature type="compositionally biased region" description="Basic and acidic residues" evidence="1">
    <location>
        <begin position="76"/>
        <end position="100"/>
    </location>
</feature>
<dbReference type="GeneID" id="71927247"/>
<evidence type="ECO:0008006" key="4">
    <source>
        <dbReference type="Google" id="ProtNLM"/>
    </source>
</evidence>
<protein>
    <recommendedName>
        <fullName evidence="4">Lipoprotein</fullName>
    </recommendedName>
</protein>
<evidence type="ECO:0000313" key="2">
    <source>
        <dbReference type="EMBL" id="UPM43679.1"/>
    </source>
</evidence>
<dbReference type="RefSeq" id="WP_247994341.1">
    <property type="nucleotide sequence ID" value="NZ_CP096019.1"/>
</dbReference>
<dbReference type="KEGG" id="haad:MW046_04330"/>
<feature type="region of interest" description="Disordered" evidence="1">
    <location>
        <begin position="26"/>
        <end position="105"/>
    </location>
</feature>
<organism evidence="2 3">
    <name type="scientific">Halocatena salina</name>
    <dbReference type="NCBI Taxonomy" id="2934340"/>
    <lineage>
        <taxon>Archaea</taxon>
        <taxon>Methanobacteriati</taxon>
        <taxon>Methanobacteriota</taxon>
        <taxon>Stenosarchaea group</taxon>
        <taxon>Halobacteria</taxon>
        <taxon>Halobacteriales</taxon>
        <taxon>Natronomonadaceae</taxon>
        <taxon>Halocatena</taxon>
    </lineage>
</organism>
<reference evidence="2" key="1">
    <citation type="submission" date="2022-04" db="EMBL/GenBank/DDBJ databases">
        <title>Halocatena sp. nov., isolated from a salt lake.</title>
        <authorList>
            <person name="Cui H.-L."/>
        </authorList>
    </citation>
    <scope>NUCLEOTIDE SEQUENCE</scope>
    <source>
        <strain evidence="2">AD-1</strain>
    </source>
</reference>
<dbReference type="PROSITE" id="PS51257">
    <property type="entry name" value="PROKAR_LIPOPROTEIN"/>
    <property type="match status" value="1"/>
</dbReference>
<feature type="compositionally biased region" description="Low complexity" evidence="1">
    <location>
        <begin position="31"/>
        <end position="54"/>
    </location>
</feature>